<accession>A0A7G2CNR8</accession>
<dbReference type="InterPro" id="IPR016171">
    <property type="entry name" value="Vanillyl_alc_oxidase_C-sub2"/>
</dbReference>
<dbReference type="SUPFAM" id="SSF55103">
    <property type="entry name" value="FAD-linked oxidases, C-terminal domain"/>
    <property type="match status" value="1"/>
</dbReference>
<reference evidence="7 8" key="1">
    <citation type="submission" date="2020-08" db="EMBL/GenBank/DDBJ databases">
        <authorList>
            <person name="Newling K."/>
            <person name="Davey J."/>
            <person name="Forrester S."/>
        </authorList>
    </citation>
    <scope>NUCLEOTIDE SEQUENCE [LARGE SCALE GENOMIC DNA]</scope>
    <source>
        <strain evidence="8">Crithidia deanei Carvalho (ATCC PRA-265)</strain>
    </source>
</reference>
<dbReference type="InterPro" id="IPR016164">
    <property type="entry name" value="FAD-linked_Oxase-like_C"/>
</dbReference>
<dbReference type="OrthoDB" id="258980at2759"/>
<dbReference type="EMBL" id="LR877165">
    <property type="protein sequence ID" value="CAD2221498.1"/>
    <property type="molecule type" value="Genomic_DNA"/>
</dbReference>
<dbReference type="Proteomes" id="UP000515908">
    <property type="component" value="Chromosome 21"/>
</dbReference>
<dbReference type="InterPro" id="IPR036318">
    <property type="entry name" value="FAD-bd_PCMH-like_sf"/>
</dbReference>
<evidence type="ECO:0000256" key="2">
    <source>
        <dbReference type="ARBA" id="ARBA00008000"/>
    </source>
</evidence>
<dbReference type="InterPro" id="IPR016169">
    <property type="entry name" value="FAD-bd_PCMH_sub2"/>
</dbReference>
<dbReference type="GO" id="GO:0005739">
    <property type="term" value="C:mitochondrion"/>
    <property type="evidence" value="ECO:0007669"/>
    <property type="project" value="TreeGrafter"/>
</dbReference>
<dbReference type="Gene3D" id="1.10.45.10">
    <property type="entry name" value="Vanillyl-alcohol Oxidase, Chain A, domain 4"/>
    <property type="match status" value="1"/>
</dbReference>
<evidence type="ECO:0000256" key="5">
    <source>
        <dbReference type="ARBA" id="ARBA00023002"/>
    </source>
</evidence>
<evidence type="ECO:0000256" key="1">
    <source>
        <dbReference type="ARBA" id="ARBA00001974"/>
    </source>
</evidence>
<dbReference type="Gene3D" id="3.30.465.10">
    <property type="match status" value="1"/>
</dbReference>
<proteinExistence type="inferred from homology"/>
<evidence type="ECO:0000313" key="7">
    <source>
        <dbReference type="EMBL" id="CAD2221498.1"/>
    </source>
</evidence>
<dbReference type="GO" id="GO:0008720">
    <property type="term" value="F:D-lactate dehydrogenase (NAD+) activity"/>
    <property type="evidence" value="ECO:0007669"/>
    <property type="project" value="TreeGrafter"/>
</dbReference>
<comment type="cofactor">
    <cofactor evidence="1">
        <name>FAD</name>
        <dbReference type="ChEBI" id="CHEBI:57692"/>
    </cofactor>
</comment>
<evidence type="ECO:0000313" key="8">
    <source>
        <dbReference type="Proteomes" id="UP000515908"/>
    </source>
</evidence>
<keyword evidence="8" id="KW-1185">Reference proteome</keyword>
<evidence type="ECO:0000256" key="4">
    <source>
        <dbReference type="ARBA" id="ARBA00022827"/>
    </source>
</evidence>
<organism evidence="7 8">
    <name type="scientific">Angomonas deanei</name>
    <dbReference type="NCBI Taxonomy" id="59799"/>
    <lineage>
        <taxon>Eukaryota</taxon>
        <taxon>Discoba</taxon>
        <taxon>Euglenozoa</taxon>
        <taxon>Kinetoplastea</taxon>
        <taxon>Metakinetoplastina</taxon>
        <taxon>Trypanosomatida</taxon>
        <taxon>Trypanosomatidae</taxon>
        <taxon>Strigomonadinae</taxon>
        <taxon>Angomonas</taxon>
    </lineage>
</organism>
<dbReference type="GO" id="GO:0071949">
    <property type="term" value="F:FAD binding"/>
    <property type="evidence" value="ECO:0007669"/>
    <property type="project" value="InterPro"/>
</dbReference>
<comment type="similarity">
    <text evidence="2">Belongs to the FAD-binding oxidoreductase/transferase type 4 family.</text>
</comment>
<dbReference type="GO" id="GO:0004458">
    <property type="term" value="F:D-lactate dehydrogenase (cytochrome) activity"/>
    <property type="evidence" value="ECO:0007669"/>
    <property type="project" value="TreeGrafter"/>
</dbReference>
<keyword evidence="5" id="KW-0560">Oxidoreductase</keyword>
<dbReference type="Pfam" id="PF02913">
    <property type="entry name" value="FAD-oxidase_C"/>
    <property type="match status" value="1"/>
</dbReference>
<keyword evidence="4" id="KW-0274">FAD</keyword>
<dbReference type="PROSITE" id="PS51387">
    <property type="entry name" value="FAD_PCMH"/>
    <property type="match status" value="1"/>
</dbReference>
<dbReference type="PANTHER" id="PTHR11748">
    <property type="entry name" value="D-LACTATE DEHYDROGENASE"/>
    <property type="match status" value="1"/>
</dbReference>
<dbReference type="Gene3D" id="3.30.70.2740">
    <property type="match status" value="1"/>
</dbReference>
<dbReference type="SUPFAM" id="SSF56176">
    <property type="entry name" value="FAD-binding/transporter-associated domain-like"/>
    <property type="match status" value="1"/>
</dbReference>
<keyword evidence="3" id="KW-0285">Flavoprotein</keyword>
<gene>
    <name evidence="7" type="ORF">ADEAN_000903000</name>
</gene>
<dbReference type="GO" id="GO:1903457">
    <property type="term" value="P:lactate catabolic process"/>
    <property type="evidence" value="ECO:0007669"/>
    <property type="project" value="TreeGrafter"/>
</dbReference>
<evidence type="ECO:0000259" key="6">
    <source>
        <dbReference type="PROSITE" id="PS51387"/>
    </source>
</evidence>
<feature type="domain" description="FAD-binding PCMH-type" evidence="6">
    <location>
        <begin position="1"/>
        <end position="73"/>
    </location>
</feature>
<name>A0A7G2CNR8_9TRYP</name>
<dbReference type="PANTHER" id="PTHR11748:SF111">
    <property type="entry name" value="D-LACTATE DEHYDROGENASE, MITOCHONDRIAL-RELATED"/>
    <property type="match status" value="1"/>
</dbReference>
<evidence type="ECO:0000256" key="3">
    <source>
        <dbReference type="ARBA" id="ARBA00022630"/>
    </source>
</evidence>
<dbReference type="InterPro" id="IPR004113">
    <property type="entry name" value="FAD-bd_oxidored_4_C"/>
</dbReference>
<dbReference type="AlphaFoldDB" id="A0A7G2CNR8"/>
<sequence length="335" mass="37339">MVSTSGSGMSTLRYGTTRENVISLVVVNHKGDIIKTRQNVRKSSAGLELTQLYIGSEGTLAIVCEVCFRLFTFEKYNAGAYASFETTEDAVRAVVAMRLKGDSIRTVVKCEMMNKWNMESTNAYSKMSLPLTATVLLEFTTNDRRLRDVKEDYRTIAALFKQVGKAKIVKYLQSGKELDSYWSARRSCYFAARLVRGKGVPEKVFTGDVCVPLTALAEIVAYTEAIFEQDNKKCLICAHIADGNFHLNIPYTSPQEHKELQALEDKMIKKAIELGGTISGEHGIGVSRVKLVTLEHGPHHVDVQEKIKKALDPDNRMNAGAFYPSQQLLYPTAHL</sequence>
<dbReference type="InterPro" id="IPR016166">
    <property type="entry name" value="FAD-bd_PCMH"/>
</dbReference>
<dbReference type="VEuPathDB" id="TriTrypDB:ADEAN_000903000"/>
<dbReference type="FunFam" id="3.30.70.2740:FF:000001">
    <property type="entry name" value="D-lactate dehydrogenase mitochondrial"/>
    <property type="match status" value="1"/>
</dbReference>
<protein>
    <submittedName>
        <fullName evidence="7">FAD linked oxidases, C-terminal domain containing protein, putative</fullName>
    </submittedName>
</protein>